<evidence type="ECO:0000259" key="1">
    <source>
        <dbReference type="PROSITE" id="PS51832"/>
    </source>
</evidence>
<dbReference type="Pfam" id="PF13487">
    <property type="entry name" value="HD_5"/>
    <property type="match status" value="1"/>
</dbReference>
<organism evidence="2 3">
    <name type="scientific">Salsuginibacillus halophilus</name>
    <dbReference type="NCBI Taxonomy" id="517424"/>
    <lineage>
        <taxon>Bacteria</taxon>
        <taxon>Bacillati</taxon>
        <taxon>Bacillota</taxon>
        <taxon>Bacilli</taxon>
        <taxon>Bacillales</taxon>
        <taxon>Bacillaceae</taxon>
        <taxon>Salsuginibacillus</taxon>
    </lineage>
</organism>
<dbReference type="InterPro" id="IPR003607">
    <property type="entry name" value="HD/PDEase_dom"/>
</dbReference>
<accession>A0A2P8HIA3</accession>
<dbReference type="PROSITE" id="PS51832">
    <property type="entry name" value="HD_GYP"/>
    <property type="match status" value="1"/>
</dbReference>
<protein>
    <submittedName>
        <fullName evidence="2">HD-GYP domain-containing protein (C-di-GMP phosphodiesterase class II)</fullName>
    </submittedName>
</protein>
<dbReference type="Gene3D" id="1.10.3210.10">
    <property type="entry name" value="Hypothetical protein af1432"/>
    <property type="match status" value="1"/>
</dbReference>
<dbReference type="RefSeq" id="WP_106588618.1">
    <property type="nucleotide sequence ID" value="NZ_PYAV01000006.1"/>
</dbReference>
<keyword evidence="3" id="KW-1185">Reference proteome</keyword>
<gene>
    <name evidence="2" type="ORF">B0H94_106207</name>
</gene>
<dbReference type="InterPro" id="IPR037522">
    <property type="entry name" value="HD_GYP_dom"/>
</dbReference>
<dbReference type="AlphaFoldDB" id="A0A2P8HIA3"/>
<dbReference type="EMBL" id="PYAV01000006">
    <property type="protein sequence ID" value="PSL45949.1"/>
    <property type="molecule type" value="Genomic_DNA"/>
</dbReference>
<dbReference type="OrthoDB" id="9759601at2"/>
<feature type="domain" description="HD-GYP" evidence="1">
    <location>
        <begin position="119"/>
        <end position="315"/>
    </location>
</feature>
<comment type="caution">
    <text evidence="2">The sequence shown here is derived from an EMBL/GenBank/DDBJ whole genome shotgun (WGS) entry which is preliminary data.</text>
</comment>
<proteinExistence type="predicted"/>
<reference evidence="2 3" key="1">
    <citation type="submission" date="2018-03" db="EMBL/GenBank/DDBJ databases">
        <title>Genomic Encyclopedia of Type Strains, Phase III (KMG-III): the genomes of soil and plant-associated and newly described type strains.</title>
        <authorList>
            <person name="Whitman W."/>
        </authorList>
    </citation>
    <scope>NUCLEOTIDE SEQUENCE [LARGE SCALE GENOMIC DNA]</scope>
    <source>
        <strain evidence="2 3">CGMCC 1.07653</strain>
    </source>
</reference>
<name>A0A2P8HIA3_9BACI</name>
<evidence type="ECO:0000313" key="3">
    <source>
        <dbReference type="Proteomes" id="UP000242310"/>
    </source>
</evidence>
<dbReference type="PANTHER" id="PTHR43155">
    <property type="entry name" value="CYCLIC DI-GMP PHOSPHODIESTERASE PA4108-RELATED"/>
    <property type="match status" value="1"/>
</dbReference>
<sequence length="360" mass="40902">MLTVKPKQLETGCILARDVMAVTNYPIIRKNTVIKDDHLDLLEAFLIEEVYAERTKVDGTTFQPAEVPEEDDAPQSKDHAFIEQYLQGVQTYKKHFNSWLQGANVDVNAIRQMMQPLLEGIVEEPRRALFIHHYCAKEDYIYHHAVATGLFSAFLGRRLKQSPDVWMQLGVAGALCDSGMSQIDANIFNKQGPLTETEFQNVQKHPSHSYNMLRNTQAFDAQFLLGIVQHHEREDGSGYPMGVKSDKIHLYSRIFAVADVFHALTSERPYREKQSPYRALHMIANEQFGKFHPSVVHALVDSLITFSIGSTVRLTNGEEAEVLFVDSSHPAKPTVKMKQTEKVLDLKFENNLFITELVAE</sequence>
<evidence type="ECO:0000313" key="2">
    <source>
        <dbReference type="EMBL" id="PSL45949.1"/>
    </source>
</evidence>
<dbReference type="PANTHER" id="PTHR43155:SF2">
    <property type="entry name" value="CYCLIC DI-GMP PHOSPHODIESTERASE PA4108"/>
    <property type="match status" value="1"/>
</dbReference>
<dbReference type="SUPFAM" id="SSF109604">
    <property type="entry name" value="HD-domain/PDEase-like"/>
    <property type="match status" value="1"/>
</dbReference>
<dbReference type="CDD" id="cd00077">
    <property type="entry name" value="HDc"/>
    <property type="match status" value="1"/>
</dbReference>
<dbReference type="Proteomes" id="UP000242310">
    <property type="component" value="Unassembled WGS sequence"/>
</dbReference>